<keyword evidence="1" id="KW-0418">Kinase</keyword>
<accession>A0A4R2NMN3</accession>
<keyword evidence="2" id="KW-1185">Reference proteome</keyword>
<comment type="caution">
    <text evidence="1">The sequence shown here is derived from an EMBL/GenBank/DDBJ whole genome shotgun (WGS) entry which is preliminary data.</text>
</comment>
<protein>
    <submittedName>
        <fullName evidence="1">HprK-related kinase B</fullName>
    </submittedName>
</protein>
<evidence type="ECO:0000313" key="1">
    <source>
        <dbReference type="EMBL" id="TCP22514.1"/>
    </source>
</evidence>
<keyword evidence="1" id="KW-0808">Transferase</keyword>
<gene>
    <name evidence="1" type="ORF">EV656_106100</name>
</gene>
<dbReference type="NCBIfam" id="TIGR04355">
    <property type="entry name" value="HprK_rel_B"/>
    <property type="match status" value="1"/>
</dbReference>
<name>A0A4R2NMN3_RHOAD</name>
<reference evidence="1 2" key="1">
    <citation type="submission" date="2019-03" db="EMBL/GenBank/DDBJ databases">
        <title>Genomic Encyclopedia of Type Strains, Phase IV (KMG-IV): sequencing the most valuable type-strain genomes for metagenomic binning, comparative biology and taxonomic classification.</title>
        <authorList>
            <person name="Goeker M."/>
        </authorList>
    </citation>
    <scope>NUCLEOTIDE SEQUENCE [LARGE SCALE GENOMIC DNA]</scope>
    <source>
        <strain evidence="1 2">DSM 2781</strain>
    </source>
</reference>
<dbReference type="SUPFAM" id="SSF53795">
    <property type="entry name" value="PEP carboxykinase-like"/>
    <property type="match status" value="1"/>
</dbReference>
<sequence length="358" mass="38853">MRCAADVIARLDLAPAEAADPFHLTVGPVSLRVLCPDPLRGELVAYFDEALSDTPGDIVIRLLPGQRLDPEPDWTPWLREPGKTGRKDAVVDLDDARLVKKVRSGVTFLQSPDAVLAFGPLAENVSTVINFINTQVLNAGLREGWQLCHAAAVTDGRRTLAISGLSGGGKSTTVLRMMDIAGKRFVSNDRLLVRGGDPVQALGIPKHPRINPGTILGNPRLAPMLSPQRRAELAALPPGELWALEEKHDLMIGQVYGPGRVQYAAPLTDFWVLNWRHDSAEPTRLADADLSRRPDLLGAIMKSPGPFYQHPGGRFEPNGARPDPAPFLSALAGLRVREVSGKIDFDVLADHGRRLFDG</sequence>
<proteinExistence type="predicted"/>
<dbReference type="EMBL" id="SLXL01000006">
    <property type="protein sequence ID" value="TCP22514.1"/>
    <property type="molecule type" value="Genomic_DNA"/>
</dbReference>
<dbReference type="InterPro" id="IPR027597">
    <property type="entry name" value="HprK-rel_B"/>
</dbReference>
<dbReference type="RefSeq" id="WP_132603294.1">
    <property type="nucleotide sequence ID" value="NZ_NRRP01000015.1"/>
</dbReference>
<dbReference type="Gene3D" id="3.40.50.300">
    <property type="entry name" value="P-loop containing nucleotide triphosphate hydrolases"/>
    <property type="match status" value="1"/>
</dbReference>
<organism evidence="1 2">
    <name type="scientific">Rhodovulum adriaticum</name>
    <name type="common">Rhodopseudomonas adriatica</name>
    <dbReference type="NCBI Taxonomy" id="35804"/>
    <lineage>
        <taxon>Bacteria</taxon>
        <taxon>Pseudomonadati</taxon>
        <taxon>Pseudomonadota</taxon>
        <taxon>Alphaproteobacteria</taxon>
        <taxon>Rhodobacterales</taxon>
        <taxon>Paracoccaceae</taxon>
        <taxon>Rhodovulum</taxon>
    </lineage>
</organism>
<evidence type="ECO:0000313" key="2">
    <source>
        <dbReference type="Proteomes" id="UP000295733"/>
    </source>
</evidence>
<dbReference type="AlphaFoldDB" id="A0A4R2NMN3"/>
<dbReference type="Proteomes" id="UP000295733">
    <property type="component" value="Unassembled WGS sequence"/>
</dbReference>
<dbReference type="GO" id="GO:0016301">
    <property type="term" value="F:kinase activity"/>
    <property type="evidence" value="ECO:0007669"/>
    <property type="project" value="UniProtKB-KW"/>
</dbReference>
<dbReference type="InterPro" id="IPR027417">
    <property type="entry name" value="P-loop_NTPase"/>
</dbReference>
<dbReference type="OrthoDB" id="5443147at2"/>